<evidence type="ECO:0000256" key="1">
    <source>
        <dbReference type="ARBA" id="ARBA00022617"/>
    </source>
</evidence>
<dbReference type="STRING" id="418985.A0A1V9XQG4"/>
<dbReference type="GO" id="GO:0046872">
    <property type="term" value="F:metal ion binding"/>
    <property type="evidence" value="ECO:0007669"/>
    <property type="project" value="UniProtKB-KW"/>
</dbReference>
<evidence type="ECO:0000256" key="2">
    <source>
        <dbReference type="ARBA" id="ARBA00022723"/>
    </source>
</evidence>
<keyword evidence="2" id="KW-0479">Metal-binding</keyword>
<dbReference type="InterPro" id="IPR051872">
    <property type="entry name" value="Cytochrome_b5/Flavoprotein_Rdt"/>
</dbReference>
<keyword evidence="3" id="KW-0408">Iron</keyword>
<dbReference type="EMBL" id="MNPL01005904">
    <property type="protein sequence ID" value="OQR75734.1"/>
    <property type="molecule type" value="Genomic_DNA"/>
</dbReference>
<dbReference type="AlphaFoldDB" id="A0A1V9XQG4"/>
<sequence length="115" mass="12590">MASGEAQTATITSNATGSGRNKVALAPGHSLIDWIKLAHKEDLAGTGGKTLRVTPEELEKHCTPDDAWICIKALDSLAKRDVYQRELQRIASTRLRKMDDPRGPKVLKQMARADP</sequence>
<proteinExistence type="predicted"/>
<keyword evidence="1" id="KW-0349">Heme</keyword>
<organism evidence="5 6">
    <name type="scientific">Tropilaelaps mercedesae</name>
    <dbReference type="NCBI Taxonomy" id="418985"/>
    <lineage>
        <taxon>Eukaryota</taxon>
        <taxon>Metazoa</taxon>
        <taxon>Ecdysozoa</taxon>
        <taxon>Arthropoda</taxon>
        <taxon>Chelicerata</taxon>
        <taxon>Arachnida</taxon>
        <taxon>Acari</taxon>
        <taxon>Parasitiformes</taxon>
        <taxon>Mesostigmata</taxon>
        <taxon>Gamasina</taxon>
        <taxon>Dermanyssoidea</taxon>
        <taxon>Laelapidae</taxon>
        <taxon>Tropilaelaps</taxon>
    </lineage>
</organism>
<evidence type="ECO:0000313" key="6">
    <source>
        <dbReference type="Proteomes" id="UP000192247"/>
    </source>
</evidence>
<feature type="compositionally biased region" description="Polar residues" evidence="4">
    <location>
        <begin position="1"/>
        <end position="19"/>
    </location>
</feature>
<dbReference type="GO" id="GO:0004128">
    <property type="term" value="F:cytochrome-b5 reductase activity, acting on NAD(P)H"/>
    <property type="evidence" value="ECO:0007669"/>
    <property type="project" value="TreeGrafter"/>
</dbReference>
<accession>A0A1V9XQG4</accession>
<gene>
    <name evidence="5" type="ORF">BIW11_08231</name>
</gene>
<dbReference type="PANTHER" id="PTHR46237">
    <property type="entry name" value="CYTOCHROME B5 REDUCTASE 4 FAMILY MEMBER"/>
    <property type="match status" value="1"/>
</dbReference>
<feature type="region of interest" description="Disordered" evidence="4">
    <location>
        <begin position="1"/>
        <end position="22"/>
    </location>
</feature>
<dbReference type="InParanoid" id="A0A1V9XQG4"/>
<dbReference type="PANTHER" id="PTHR46237:SF1">
    <property type="entry name" value="CYTOCHROME B5 REDUCTASE 4"/>
    <property type="match status" value="1"/>
</dbReference>
<dbReference type="Proteomes" id="UP000192247">
    <property type="component" value="Unassembled WGS sequence"/>
</dbReference>
<evidence type="ECO:0000313" key="5">
    <source>
        <dbReference type="EMBL" id="OQR75734.1"/>
    </source>
</evidence>
<dbReference type="GO" id="GO:0020037">
    <property type="term" value="F:heme binding"/>
    <property type="evidence" value="ECO:0007669"/>
    <property type="project" value="TreeGrafter"/>
</dbReference>
<reference evidence="5 6" key="1">
    <citation type="journal article" date="2017" name="Gigascience">
        <title>Draft genome of the honey bee ectoparasitic mite, Tropilaelaps mercedesae, is shaped by the parasitic life history.</title>
        <authorList>
            <person name="Dong X."/>
            <person name="Armstrong S.D."/>
            <person name="Xia D."/>
            <person name="Makepeace B.L."/>
            <person name="Darby A.C."/>
            <person name="Kadowaki T."/>
        </authorList>
    </citation>
    <scope>NUCLEOTIDE SEQUENCE [LARGE SCALE GENOMIC DNA]</scope>
    <source>
        <strain evidence="5">Wuxi-XJTLU</strain>
    </source>
</reference>
<comment type="caution">
    <text evidence="5">The sequence shown here is derived from an EMBL/GenBank/DDBJ whole genome shotgun (WGS) entry which is preliminary data.</text>
</comment>
<evidence type="ECO:0000256" key="3">
    <source>
        <dbReference type="ARBA" id="ARBA00023004"/>
    </source>
</evidence>
<keyword evidence="6" id="KW-1185">Reference proteome</keyword>
<evidence type="ECO:0000256" key="4">
    <source>
        <dbReference type="SAM" id="MobiDB-lite"/>
    </source>
</evidence>
<dbReference type="OrthoDB" id="260519at2759"/>
<dbReference type="GO" id="GO:0005737">
    <property type="term" value="C:cytoplasm"/>
    <property type="evidence" value="ECO:0007669"/>
    <property type="project" value="TreeGrafter"/>
</dbReference>
<name>A0A1V9XQG4_9ACAR</name>
<feature type="region of interest" description="Disordered" evidence="4">
    <location>
        <begin position="94"/>
        <end position="115"/>
    </location>
</feature>
<protein>
    <submittedName>
        <fullName evidence="5">Cytochrome b5 reductase 4-like</fullName>
    </submittedName>
</protein>